<protein>
    <submittedName>
        <fullName evidence="1">Uncharacterized protein</fullName>
    </submittedName>
</protein>
<gene>
    <name evidence="1" type="ORF">ACFO3E_05825</name>
</gene>
<reference evidence="2" key="1">
    <citation type="journal article" date="2019" name="Int. J. Syst. Evol. Microbiol.">
        <title>The Global Catalogue of Microorganisms (GCM) 10K type strain sequencing project: providing services to taxonomists for standard genome sequencing and annotation.</title>
        <authorList>
            <consortium name="The Broad Institute Genomics Platform"/>
            <consortium name="The Broad Institute Genome Sequencing Center for Infectious Disease"/>
            <person name="Wu L."/>
            <person name="Ma J."/>
        </authorList>
    </citation>
    <scope>NUCLEOTIDE SEQUENCE [LARGE SCALE GENOMIC DNA]</scope>
    <source>
        <strain evidence="2">NBRC 103632</strain>
    </source>
</reference>
<dbReference type="EMBL" id="JBHSFZ010000007">
    <property type="protein sequence ID" value="MFC4593710.1"/>
    <property type="molecule type" value="Genomic_DNA"/>
</dbReference>
<keyword evidence="2" id="KW-1185">Reference proteome</keyword>
<evidence type="ECO:0000313" key="1">
    <source>
        <dbReference type="EMBL" id="MFC4593710.1"/>
    </source>
</evidence>
<dbReference type="RefSeq" id="WP_380803115.1">
    <property type="nucleotide sequence ID" value="NZ_JBHSFZ010000007.1"/>
</dbReference>
<comment type="caution">
    <text evidence="1">The sequence shown here is derived from an EMBL/GenBank/DDBJ whole genome shotgun (WGS) entry which is preliminary data.</text>
</comment>
<accession>A0ABV9EYE1</accession>
<evidence type="ECO:0000313" key="2">
    <source>
        <dbReference type="Proteomes" id="UP001595957"/>
    </source>
</evidence>
<proteinExistence type="predicted"/>
<name>A0ABV9EYE1_9SPHN</name>
<dbReference type="Proteomes" id="UP001595957">
    <property type="component" value="Unassembled WGS sequence"/>
</dbReference>
<organism evidence="1 2">
    <name type="scientific">Sphingobium tyrosinilyticum</name>
    <dbReference type="NCBI Taxonomy" id="2715436"/>
    <lineage>
        <taxon>Bacteria</taxon>
        <taxon>Pseudomonadati</taxon>
        <taxon>Pseudomonadota</taxon>
        <taxon>Alphaproteobacteria</taxon>
        <taxon>Sphingomonadales</taxon>
        <taxon>Sphingomonadaceae</taxon>
        <taxon>Sphingobium</taxon>
    </lineage>
</organism>
<sequence length="73" mass="8399">MRPFRVVHSYGSIVVELERPKIIDLLPDRQRDTIIPGYGGISRPYNLPRLWARMWRGGGYSQDAFTSGHRTAL</sequence>